<dbReference type="InterPro" id="IPR012338">
    <property type="entry name" value="Beta-lactam/transpept-like"/>
</dbReference>
<evidence type="ECO:0000256" key="1">
    <source>
        <dbReference type="SAM" id="MobiDB-lite"/>
    </source>
</evidence>
<keyword evidence="3" id="KW-1185">Reference proteome</keyword>
<dbReference type="SUPFAM" id="SSF56601">
    <property type="entry name" value="beta-lactamase/transpeptidase-like"/>
    <property type="match status" value="1"/>
</dbReference>
<dbReference type="EMBL" id="BSDI01000083">
    <property type="protein sequence ID" value="GLI03359.1"/>
    <property type="molecule type" value="Genomic_DNA"/>
</dbReference>
<proteinExistence type="predicted"/>
<name>A0ABQ5R9C3_9ACTN</name>
<evidence type="ECO:0008006" key="4">
    <source>
        <dbReference type="Google" id="ProtNLM"/>
    </source>
</evidence>
<evidence type="ECO:0000313" key="3">
    <source>
        <dbReference type="Proteomes" id="UP001144280"/>
    </source>
</evidence>
<accession>A0ABQ5R9C3</accession>
<gene>
    <name evidence="2" type="ORF">Pa4123_86370</name>
</gene>
<sequence length="91" mass="9825">MNTASALDLFYVALLGPVDSHRILGPHTLAAATAEQAAGPDWILYGPTRWALGFGLPTLDMPWFKPTLFGHAGHGGRSRSPSRRAGWRSRA</sequence>
<protein>
    <recommendedName>
        <fullName evidence="4">Luciferase-like domain-containing protein</fullName>
    </recommendedName>
</protein>
<feature type="compositionally biased region" description="Basic residues" evidence="1">
    <location>
        <begin position="74"/>
        <end position="91"/>
    </location>
</feature>
<feature type="region of interest" description="Disordered" evidence="1">
    <location>
        <begin position="69"/>
        <end position="91"/>
    </location>
</feature>
<dbReference type="Proteomes" id="UP001144280">
    <property type="component" value="Unassembled WGS sequence"/>
</dbReference>
<organism evidence="2 3">
    <name type="scientific">Phytohabitans aurantiacus</name>
    <dbReference type="NCBI Taxonomy" id="3016789"/>
    <lineage>
        <taxon>Bacteria</taxon>
        <taxon>Bacillati</taxon>
        <taxon>Actinomycetota</taxon>
        <taxon>Actinomycetes</taxon>
        <taxon>Micromonosporales</taxon>
        <taxon>Micromonosporaceae</taxon>
    </lineage>
</organism>
<dbReference type="RefSeq" id="WP_281905494.1">
    <property type="nucleotide sequence ID" value="NZ_BSDI01000083.1"/>
</dbReference>
<reference evidence="2" key="1">
    <citation type="submission" date="2022-12" db="EMBL/GenBank/DDBJ databases">
        <title>New Phytohabitans aurantiacus sp. RD004123 nov., an actinomycete isolated from soil.</title>
        <authorList>
            <person name="Triningsih D.W."/>
            <person name="Harunari E."/>
            <person name="Igarashi Y."/>
        </authorList>
    </citation>
    <scope>NUCLEOTIDE SEQUENCE</scope>
    <source>
        <strain evidence="2">RD004123</strain>
    </source>
</reference>
<comment type="caution">
    <text evidence="2">The sequence shown here is derived from an EMBL/GenBank/DDBJ whole genome shotgun (WGS) entry which is preliminary data.</text>
</comment>
<evidence type="ECO:0000313" key="2">
    <source>
        <dbReference type="EMBL" id="GLI03359.1"/>
    </source>
</evidence>
<dbReference type="Gene3D" id="3.40.710.10">
    <property type="entry name" value="DD-peptidase/beta-lactamase superfamily"/>
    <property type="match status" value="1"/>
</dbReference>